<gene>
    <name evidence="5" type="ORF">SAMN05444351_0665</name>
</gene>
<evidence type="ECO:0000313" key="5">
    <source>
        <dbReference type="EMBL" id="SHF74591.1"/>
    </source>
</evidence>
<dbReference type="SUPFAM" id="SSF53448">
    <property type="entry name" value="Nucleotide-diphospho-sugar transferases"/>
    <property type="match status" value="1"/>
</dbReference>
<feature type="compositionally biased region" description="Basic and acidic residues" evidence="1">
    <location>
        <begin position="124"/>
        <end position="137"/>
    </location>
</feature>
<feature type="region of interest" description="Disordered" evidence="1">
    <location>
        <begin position="124"/>
        <end position="180"/>
    </location>
</feature>
<organism evidence="5 6">
    <name type="scientific">Geodermatophilus nigrescens</name>
    <dbReference type="NCBI Taxonomy" id="1070870"/>
    <lineage>
        <taxon>Bacteria</taxon>
        <taxon>Bacillati</taxon>
        <taxon>Actinomycetota</taxon>
        <taxon>Actinomycetes</taxon>
        <taxon>Geodermatophilales</taxon>
        <taxon>Geodermatophilaceae</taxon>
        <taxon>Geodermatophilus</taxon>
    </lineage>
</organism>
<dbReference type="OrthoDB" id="3208495at2"/>
<evidence type="ECO:0000256" key="1">
    <source>
        <dbReference type="SAM" id="MobiDB-lite"/>
    </source>
</evidence>
<name>A0A1M5E6B6_9ACTN</name>
<dbReference type="Gene3D" id="3.90.550.10">
    <property type="entry name" value="Spore Coat Polysaccharide Biosynthesis Protein SpsA, Chain A"/>
    <property type="match status" value="2"/>
</dbReference>
<evidence type="ECO:0000259" key="4">
    <source>
        <dbReference type="Pfam" id="PF13632"/>
    </source>
</evidence>
<feature type="transmembrane region" description="Helical" evidence="2">
    <location>
        <begin position="356"/>
        <end position="378"/>
    </location>
</feature>
<dbReference type="CDD" id="cd06423">
    <property type="entry name" value="CESA_like"/>
    <property type="match status" value="1"/>
</dbReference>
<reference evidence="5 6" key="1">
    <citation type="submission" date="2016-11" db="EMBL/GenBank/DDBJ databases">
        <authorList>
            <person name="Jaros S."/>
            <person name="Januszkiewicz K."/>
            <person name="Wedrychowicz H."/>
        </authorList>
    </citation>
    <scope>NUCLEOTIDE SEQUENCE [LARGE SCALE GENOMIC DNA]</scope>
    <source>
        <strain evidence="5 6">DSM 45408</strain>
    </source>
</reference>
<dbReference type="Proteomes" id="UP000184471">
    <property type="component" value="Unassembled WGS sequence"/>
</dbReference>
<accession>A0A1M5E6B6</accession>
<dbReference type="RefSeq" id="WP_073418606.1">
    <property type="nucleotide sequence ID" value="NZ_FQVX01000001.1"/>
</dbReference>
<dbReference type="STRING" id="1070870.SAMN05444351_0665"/>
<keyword evidence="2" id="KW-0472">Membrane</keyword>
<dbReference type="Pfam" id="PF13632">
    <property type="entry name" value="Glyco_trans_2_3"/>
    <property type="match status" value="1"/>
</dbReference>
<dbReference type="InterPro" id="IPR029044">
    <property type="entry name" value="Nucleotide-diphossugar_trans"/>
</dbReference>
<feature type="domain" description="Glycosyltransferase 2-like" evidence="4">
    <location>
        <begin position="181"/>
        <end position="389"/>
    </location>
</feature>
<dbReference type="EMBL" id="FQVX01000001">
    <property type="protein sequence ID" value="SHF74591.1"/>
    <property type="molecule type" value="Genomic_DNA"/>
</dbReference>
<dbReference type="AlphaFoldDB" id="A0A1M5E6B6"/>
<feature type="compositionally biased region" description="Basic and acidic residues" evidence="1">
    <location>
        <begin position="145"/>
        <end position="167"/>
    </location>
</feature>
<dbReference type="PANTHER" id="PTHR43630:SF2">
    <property type="entry name" value="GLYCOSYLTRANSFERASE"/>
    <property type="match status" value="1"/>
</dbReference>
<keyword evidence="2" id="KW-0812">Transmembrane</keyword>
<evidence type="ECO:0000256" key="2">
    <source>
        <dbReference type="SAM" id="Phobius"/>
    </source>
</evidence>
<sequence length="445" mass="48974">MTASPTLERLDGADVRAGEPQVHVVALDAVTAPTTALPREPYVTVLVPAHDEADQIAATLAGLRRQTLPPARVVVVADNCSDETVAIARAAGAEVFETVGNTDKKAGALNQAWALRFRRVAEGERRGGERRAADRRTGTGVTAGPERRTGGRRTAADRRDGAADRRGATTGRPDAADDDLVLVQDADSSLDEGFLEGAAHHVLRDDRMGAVGGTFRGDPGGGLVGHLQRNEYARYARDVRRLQGKCLVVTGTAAMFRAATLRRISEARLDGRVPRGDGRGGIYDTTVLTEDNELTFAILHLGYQVLSPKECTLTTEVMPTWRALWNQRLRWKRGAIENCVQYGVTRITWRYWGRQLLTLAGVLITFLYLGSLAVSLIGSGHVRVQPFWLAVTGVFVLERVITVRDRGWRHMLAAATMYELLYDVFLQFVHARAYLDAALRRERRW</sequence>
<keyword evidence="6" id="KW-1185">Reference proteome</keyword>
<evidence type="ECO:0000313" key="6">
    <source>
        <dbReference type="Proteomes" id="UP000184471"/>
    </source>
</evidence>
<proteinExistence type="predicted"/>
<feature type="domain" description="Glycosyltransferase 2-like" evidence="3">
    <location>
        <begin position="44"/>
        <end position="113"/>
    </location>
</feature>
<keyword evidence="5" id="KW-0808">Transferase</keyword>
<feature type="transmembrane region" description="Helical" evidence="2">
    <location>
        <begin position="384"/>
        <end position="401"/>
    </location>
</feature>
<keyword evidence="2" id="KW-1133">Transmembrane helix</keyword>
<dbReference type="Pfam" id="PF00535">
    <property type="entry name" value="Glycos_transf_2"/>
    <property type="match status" value="1"/>
</dbReference>
<dbReference type="PANTHER" id="PTHR43630">
    <property type="entry name" value="POLY-BETA-1,6-N-ACETYL-D-GLUCOSAMINE SYNTHASE"/>
    <property type="match status" value="1"/>
</dbReference>
<dbReference type="InterPro" id="IPR001173">
    <property type="entry name" value="Glyco_trans_2-like"/>
</dbReference>
<evidence type="ECO:0000259" key="3">
    <source>
        <dbReference type="Pfam" id="PF00535"/>
    </source>
</evidence>
<dbReference type="GO" id="GO:0016740">
    <property type="term" value="F:transferase activity"/>
    <property type="evidence" value="ECO:0007669"/>
    <property type="project" value="UniProtKB-KW"/>
</dbReference>
<protein>
    <submittedName>
        <fullName evidence="5">Glycosyltransferase like family 2</fullName>
    </submittedName>
</protein>